<evidence type="ECO:0000313" key="3">
    <source>
        <dbReference type="Proteomes" id="UP000065822"/>
    </source>
</evidence>
<dbReference type="AlphaFoldDB" id="A0AAX2GW89"/>
<dbReference type="EMBL" id="LT906449">
    <property type="protein sequence ID" value="SNV03874.1"/>
    <property type="molecule type" value="Genomic_DNA"/>
</dbReference>
<sequence length="418" mass="46901">MTLKDEKTKALQTEWYTKGEQYAKAVNEMVAFAEANGWENWKGENPVDGREGLAAKVFALLKEANKKGEVTAFREHFPPAVTPFWELAEEKTKPIRHLCYISEHKLAFIVGAPYEGLQAYIVDNGVVTPLEKGIPALGKAVQGEVFAIRKKNTITTTKGWQGEVIATIAIPEELEIESTVQLLPFNDGKRLVLVSFDGIYILSETDHKRLLPIKLTKEDVKEGIYIDMPHAALSHNNQYIAAGDQDSKHHIFDAEGKAIGYAVPSCSYPHFALFAKDDSQVAFNSCHFYNGVTIAVNAADFDKKKVGSNDDEVTLIDEEMRVYAGVATTEGYILGDANGYIRAFTKEGKLLWRYFLGGTISGMAISDDEQTPWVGTYFGQLHQLQLNKGWRDTHTIGTAKHYEDFRLIFWKKEPILKW</sequence>
<accession>A0AAX2GW89</accession>
<dbReference type="SUPFAM" id="SSF69322">
    <property type="entry name" value="Tricorn protease domain 2"/>
    <property type="match status" value="1"/>
</dbReference>
<dbReference type="Proteomes" id="UP000065822">
    <property type="component" value="Chromosome"/>
</dbReference>
<protein>
    <submittedName>
        <fullName evidence="2">Uncharacterized protein</fullName>
    </submittedName>
</protein>
<evidence type="ECO:0000313" key="2">
    <source>
        <dbReference type="EMBL" id="SNV03874.1"/>
    </source>
</evidence>
<keyword evidence="3" id="KW-1185">Reference proteome</keyword>
<dbReference type="KEGG" id="chg:AXF12_06830"/>
<dbReference type="RefSeq" id="WP_066429488.1">
    <property type="nucleotide sequence ID" value="NZ_CP014227.1"/>
</dbReference>
<proteinExistence type="predicted"/>
<reference evidence="2 4" key="2">
    <citation type="submission" date="2017-06" db="EMBL/GenBank/DDBJ databases">
        <authorList>
            <consortium name="Pathogen Informatics"/>
        </authorList>
    </citation>
    <scope>NUCLEOTIDE SEQUENCE [LARGE SCALE GENOMIC DNA]</scope>
    <source>
        <strain evidence="2 4">NCTC12947</strain>
    </source>
</reference>
<dbReference type="EMBL" id="CP014227">
    <property type="protein sequence ID" value="AMD85248.1"/>
    <property type="molecule type" value="Genomic_DNA"/>
</dbReference>
<gene>
    <name evidence="1" type="ORF">AXF12_06830</name>
    <name evidence="2" type="ORF">SAMEA44541418_00340</name>
</gene>
<reference evidence="1 3" key="1">
    <citation type="submission" date="2016-02" db="EMBL/GenBank/DDBJ databases">
        <authorList>
            <person name="Holder M.E."/>
            <person name="Ajami N.J."/>
            <person name="Petrosino J.F."/>
        </authorList>
    </citation>
    <scope>NUCLEOTIDE SEQUENCE [LARGE SCALE GENOMIC DNA]</scope>
    <source>
        <strain evidence="1 3">CCUG 32990</strain>
    </source>
</reference>
<name>A0AAX2GW89_9FLAO</name>
<evidence type="ECO:0000313" key="1">
    <source>
        <dbReference type="EMBL" id="AMD85248.1"/>
    </source>
</evidence>
<organism evidence="2 4">
    <name type="scientific">Capnocytophaga haemolytica</name>
    <dbReference type="NCBI Taxonomy" id="45243"/>
    <lineage>
        <taxon>Bacteria</taxon>
        <taxon>Pseudomonadati</taxon>
        <taxon>Bacteroidota</taxon>
        <taxon>Flavobacteriia</taxon>
        <taxon>Flavobacteriales</taxon>
        <taxon>Flavobacteriaceae</taxon>
        <taxon>Capnocytophaga</taxon>
    </lineage>
</organism>
<evidence type="ECO:0000313" key="4">
    <source>
        <dbReference type="Proteomes" id="UP000215539"/>
    </source>
</evidence>
<dbReference type="Proteomes" id="UP000215539">
    <property type="component" value="Chromosome 1"/>
</dbReference>